<dbReference type="RefSeq" id="WP_118421515.1">
    <property type="nucleotide sequence ID" value="NZ_QRZF01000003.1"/>
</dbReference>
<organism evidence="1 2">
    <name type="scientific">Bacteroides intestinalis</name>
    <dbReference type="NCBI Taxonomy" id="329854"/>
    <lineage>
        <taxon>Bacteria</taxon>
        <taxon>Pseudomonadati</taxon>
        <taxon>Bacteroidota</taxon>
        <taxon>Bacteroidia</taxon>
        <taxon>Bacteroidales</taxon>
        <taxon>Bacteroidaceae</taxon>
        <taxon>Bacteroides</taxon>
    </lineage>
</organism>
<sequence length="284" mass="33986">MKKIFHKSTTKEKCAMLLLSSMNWGCSNIHGTNEEINIKIKKKLKFQHECDILRFRSCIDLIEDTESAITHFSTFGLEKFNKRIGKNFGEMYIKLYGILNAIYLQLNAIIEIYEICKIPNKKDIVSKFRNHRIFELRNIMGAHTSNFEDKSDYMPLNFNHNSFRITQMQLNAKGNNLHAVDNFGNIKEFDLYELVMSYNMLSEKVLYDGCNEYMDRLFRNSISKKTELFTYYELTKFENYNYQKLYKNDKLYRNYIKRIRQQLDMETTRDFDIDEFIADDLLFT</sequence>
<gene>
    <name evidence="1" type="ORF">DWW10_05705</name>
</gene>
<protein>
    <submittedName>
        <fullName evidence="1">Uncharacterized protein</fullName>
    </submittedName>
</protein>
<dbReference type="EMBL" id="QRZF01000003">
    <property type="protein sequence ID" value="RGV56183.1"/>
    <property type="molecule type" value="Genomic_DNA"/>
</dbReference>
<evidence type="ECO:0000313" key="1">
    <source>
        <dbReference type="EMBL" id="RGV56183.1"/>
    </source>
</evidence>
<reference evidence="1 2" key="1">
    <citation type="submission" date="2018-08" db="EMBL/GenBank/DDBJ databases">
        <title>A genome reference for cultivated species of the human gut microbiota.</title>
        <authorList>
            <person name="Zou Y."/>
            <person name="Xue W."/>
            <person name="Luo G."/>
        </authorList>
    </citation>
    <scope>NUCLEOTIDE SEQUENCE [LARGE SCALE GENOMIC DNA]</scope>
    <source>
        <strain evidence="1 2">AF14-32</strain>
    </source>
</reference>
<name>A0A412YFQ6_9BACE</name>
<accession>A0A412YFQ6</accession>
<dbReference type="AlphaFoldDB" id="A0A412YFQ6"/>
<dbReference type="Proteomes" id="UP000283850">
    <property type="component" value="Unassembled WGS sequence"/>
</dbReference>
<comment type="caution">
    <text evidence="1">The sequence shown here is derived from an EMBL/GenBank/DDBJ whole genome shotgun (WGS) entry which is preliminary data.</text>
</comment>
<proteinExistence type="predicted"/>
<evidence type="ECO:0000313" key="2">
    <source>
        <dbReference type="Proteomes" id="UP000283850"/>
    </source>
</evidence>